<organism evidence="2 3">
    <name type="scientific">Eutrema salsugineum</name>
    <name type="common">Saltwater cress</name>
    <name type="synonym">Sisymbrium salsugineum</name>
    <dbReference type="NCBI Taxonomy" id="72664"/>
    <lineage>
        <taxon>Eukaryota</taxon>
        <taxon>Viridiplantae</taxon>
        <taxon>Streptophyta</taxon>
        <taxon>Embryophyta</taxon>
        <taxon>Tracheophyta</taxon>
        <taxon>Spermatophyta</taxon>
        <taxon>Magnoliopsida</taxon>
        <taxon>eudicotyledons</taxon>
        <taxon>Gunneridae</taxon>
        <taxon>Pentapetalae</taxon>
        <taxon>rosids</taxon>
        <taxon>malvids</taxon>
        <taxon>Brassicales</taxon>
        <taxon>Brassicaceae</taxon>
        <taxon>Eutremeae</taxon>
        <taxon>Eutrema</taxon>
    </lineage>
</organism>
<reference evidence="2 3" key="1">
    <citation type="journal article" date="2013" name="Front. Plant Sci.">
        <title>The Reference Genome of the Halophytic Plant Eutrema salsugineum.</title>
        <authorList>
            <person name="Yang R."/>
            <person name="Jarvis D.E."/>
            <person name="Chen H."/>
            <person name="Beilstein M.A."/>
            <person name="Grimwood J."/>
            <person name="Jenkins J."/>
            <person name="Shu S."/>
            <person name="Prochnik S."/>
            <person name="Xin M."/>
            <person name="Ma C."/>
            <person name="Schmutz J."/>
            <person name="Wing R.A."/>
            <person name="Mitchell-Olds T."/>
            <person name="Schumaker K.S."/>
            <person name="Wang X."/>
        </authorList>
    </citation>
    <scope>NUCLEOTIDE SEQUENCE [LARGE SCALE GENOMIC DNA]</scope>
</reference>
<feature type="region of interest" description="Disordered" evidence="1">
    <location>
        <begin position="60"/>
        <end position="79"/>
    </location>
</feature>
<keyword evidence="3" id="KW-1185">Reference proteome</keyword>
<dbReference type="KEGG" id="eus:EUTSA_v10029103mg"/>
<dbReference type="EMBL" id="KI517537">
    <property type="protein sequence ID" value="ESQ37672.1"/>
    <property type="molecule type" value="Genomic_DNA"/>
</dbReference>
<feature type="compositionally biased region" description="Polar residues" evidence="1">
    <location>
        <begin position="1"/>
        <end position="18"/>
    </location>
</feature>
<evidence type="ECO:0000313" key="3">
    <source>
        <dbReference type="Proteomes" id="UP000030689"/>
    </source>
</evidence>
<feature type="region of interest" description="Disordered" evidence="1">
    <location>
        <begin position="1"/>
        <end position="30"/>
    </location>
</feature>
<name>V4L5U1_EUTSA</name>
<dbReference type="Proteomes" id="UP000030689">
    <property type="component" value="Unassembled WGS sequence"/>
</dbReference>
<dbReference type="AlphaFoldDB" id="V4L5U1"/>
<gene>
    <name evidence="2" type="ORF">EUTSA_v10029103mg</name>
</gene>
<accession>V4L5U1</accession>
<evidence type="ECO:0000256" key="1">
    <source>
        <dbReference type="SAM" id="MobiDB-lite"/>
    </source>
</evidence>
<protein>
    <submittedName>
        <fullName evidence="2">Uncharacterized protein</fullName>
    </submittedName>
</protein>
<evidence type="ECO:0000313" key="2">
    <source>
        <dbReference type="EMBL" id="ESQ37672.1"/>
    </source>
</evidence>
<sequence length="79" mass="8976">MEISIRQLSSKTEQQDFSCSDGPKALPRQIKNLNGISGKDFKMIQKRILTNSRKFKAVNFPAVPSPQTKAERKKKKTRA</sequence>
<dbReference type="Gramene" id="ESQ37672">
    <property type="protein sequence ID" value="ESQ37672"/>
    <property type="gene ID" value="EUTSA_v10029103mg"/>
</dbReference>
<proteinExistence type="predicted"/>